<evidence type="ECO:0000256" key="3">
    <source>
        <dbReference type="ARBA" id="ARBA00022553"/>
    </source>
</evidence>
<keyword evidence="12" id="KW-1185">Reference proteome</keyword>
<reference evidence="12" key="1">
    <citation type="submission" date="2017-03" db="EMBL/GenBank/DDBJ databases">
        <authorList>
            <person name="Sharma R."/>
            <person name="Thines M."/>
        </authorList>
    </citation>
    <scope>NUCLEOTIDE SEQUENCE [LARGE SCALE GENOMIC DNA]</scope>
</reference>
<feature type="region of interest" description="Disordered" evidence="10">
    <location>
        <begin position="605"/>
        <end position="639"/>
    </location>
</feature>
<comment type="PTM">
    <text evidence="9">Phosphorylated in response to DNA damage.</text>
</comment>
<feature type="region of interest" description="Disordered" evidence="10">
    <location>
        <begin position="115"/>
        <end position="140"/>
    </location>
</feature>
<feature type="region of interest" description="Disordered" evidence="10">
    <location>
        <begin position="389"/>
        <end position="442"/>
    </location>
</feature>
<dbReference type="AlphaFoldDB" id="A0A1W5D487"/>
<comment type="similarity">
    <text evidence="2 9">Belongs to the SLX4 family.</text>
</comment>
<keyword evidence="11" id="KW-0378">Hydrolase</keyword>
<protein>
    <recommendedName>
        <fullName evidence="8 9">Structure-specific endonuclease subunit SLX4</fullName>
    </recommendedName>
</protein>
<keyword evidence="6 9" id="KW-0234">DNA repair</keyword>
<evidence type="ECO:0000256" key="4">
    <source>
        <dbReference type="ARBA" id="ARBA00022763"/>
    </source>
</evidence>
<evidence type="ECO:0000256" key="9">
    <source>
        <dbReference type="HAMAP-Rule" id="MF_03110"/>
    </source>
</evidence>
<feature type="compositionally biased region" description="Low complexity" evidence="10">
    <location>
        <begin position="752"/>
        <end position="765"/>
    </location>
</feature>
<feature type="compositionally biased region" description="Basic residues" evidence="10">
    <location>
        <begin position="610"/>
        <end position="625"/>
    </location>
</feature>
<feature type="compositionally biased region" description="Polar residues" evidence="10">
    <location>
        <begin position="389"/>
        <end position="399"/>
    </location>
</feature>
<feature type="compositionally biased region" description="Basic residues" evidence="10">
    <location>
        <begin position="400"/>
        <end position="419"/>
    </location>
</feature>
<comment type="function">
    <text evidence="9">Regulatory subunit of the SLX1-SLX4 structure-specific endonuclease that resolves DNA secondary structures generated during DNA repair and recombination. Has endonuclease activity towards branched DNA substrates, introducing single-strand cuts in duplex DNA close to junctions with ss-DNA.</text>
</comment>
<feature type="compositionally biased region" description="Polar residues" evidence="10">
    <location>
        <begin position="741"/>
        <end position="751"/>
    </location>
</feature>
<feature type="region of interest" description="Disordered" evidence="10">
    <location>
        <begin position="162"/>
        <end position="213"/>
    </location>
</feature>
<evidence type="ECO:0000256" key="2">
    <source>
        <dbReference type="ARBA" id="ARBA00006661"/>
    </source>
</evidence>
<gene>
    <name evidence="9" type="primary">SLX4</name>
</gene>
<name>A0A1W5D487_9LECA</name>
<feature type="compositionally biased region" description="Low complexity" evidence="10">
    <location>
        <begin position="706"/>
        <end position="718"/>
    </location>
</feature>
<organism evidence="11 12">
    <name type="scientific">Lasallia pustulata</name>
    <dbReference type="NCBI Taxonomy" id="136370"/>
    <lineage>
        <taxon>Eukaryota</taxon>
        <taxon>Fungi</taxon>
        <taxon>Dikarya</taxon>
        <taxon>Ascomycota</taxon>
        <taxon>Pezizomycotina</taxon>
        <taxon>Lecanoromycetes</taxon>
        <taxon>OSLEUM clade</taxon>
        <taxon>Umbilicariomycetidae</taxon>
        <taxon>Umbilicariales</taxon>
        <taxon>Umbilicariaceae</taxon>
        <taxon>Lasallia</taxon>
    </lineage>
</organism>
<feature type="compositionally biased region" description="Basic residues" evidence="10">
    <location>
        <begin position="126"/>
        <end position="137"/>
    </location>
</feature>
<dbReference type="CDD" id="cd22999">
    <property type="entry name" value="SAP_SLX4"/>
    <property type="match status" value="1"/>
</dbReference>
<evidence type="ECO:0000313" key="11">
    <source>
        <dbReference type="EMBL" id="SLM37719.1"/>
    </source>
</evidence>
<keyword evidence="4 9" id="KW-0227">DNA damage</keyword>
<keyword evidence="11" id="KW-0540">Nuclease</keyword>
<keyword evidence="3 9" id="KW-0597">Phosphoprotein</keyword>
<dbReference type="GO" id="GO:0033557">
    <property type="term" value="C:Slx1-Slx4 complex"/>
    <property type="evidence" value="ECO:0007669"/>
    <property type="project" value="UniProtKB-UniRule"/>
</dbReference>
<dbReference type="HAMAP" id="MF_03110">
    <property type="entry name" value="Endonuc_su_Slx4"/>
    <property type="match status" value="1"/>
</dbReference>
<keyword evidence="7 9" id="KW-0539">Nucleus</keyword>
<evidence type="ECO:0000256" key="5">
    <source>
        <dbReference type="ARBA" id="ARBA00023172"/>
    </source>
</evidence>
<feature type="compositionally biased region" description="Basic residues" evidence="10">
    <location>
        <begin position="340"/>
        <end position="349"/>
    </location>
</feature>
<dbReference type="InterPro" id="IPR018574">
    <property type="entry name" value="Structure-sp_endonuc_su_Slx4"/>
</dbReference>
<evidence type="ECO:0000256" key="1">
    <source>
        <dbReference type="ARBA" id="ARBA00004123"/>
    </source>
</evidence>
<feature type="region of interest" description="Disordered" evidence="10">
    <location>
        <begin position="704"/>
        <end position="826"/>
    </location>
</feature>
<evidence type="ECO:0000256" key="7">
    <source>
        <dbReference type="ARBA" id="ARBA00023242"/>
    </source>
</evidence>
<evidence type="ECO:0000256" key="8">
    <source>
        <dbReference type="ARBA" id="ARBA00029496"/>
    </source>
</evidence>
<sequence>MATAEVIVLSSSPSRSLIATTPPPGPIALMSSSARLPSPSQSMMQKRPVLVTGSRATPVPPRALAGFASAASAASLLRTAGTAGLNYNAEVSGKLRLGGQSQIQRGDWGGAELKDLETGQGATKANTKKPRGPRKKAPKDALEASIIPLCPDAVAEANLSKSAAVKKPRARKSKDESQTTIKKGKVTKPATTGDSVQPGKGKCTARKRDAKADVERDGLEATLGGVNRPQDVVPLYLDEATRRRKDWTPPKDTLHMTTDVAALTEVSTLLHDSLQPMIDEAPSRDLSCHLSNYSYTHGHADAGINPVRPRTSEATALTKKRRVELIDTLSCPLPPPNPVKRSKVPKKKPQTITEKATAPFMIEDAAAAPTLFQYFPASVLNAEIGNQDTDFTNQEQPSKTVRRKSSAKAPSKAKRKTTASKKQIPKAPILLSPETAQKSASNQDLLFGTSSQLAREESPTLIRDLQQAIKASESIQEPTSMTNSRYSVANAISGSSTGSGIALHVASRNLWSEAARDTQGKLLDVEVVDLLDEGEPPVPLARDHRQSEMRIAVEEERNATIIPPRPELNDFIALPDESELQNPGDPTIVESSLCLQPSISKSVAEAALRQRPRNRSPLKKASRSRAQKDDPTQKPDFQGFTTSKLAKEIASYEFKPIKNREQMITLLEKCWEGKVRMALQSLPPNANVPSQRPINADVASAMALSPPKTKARPAAVKAVPKDVINGDAPPPKPRGRPRKTIATSVAANSAQKPAPKSATLAAAACPPRPCTPTKASREAPTTAPTEEISDSESPLTPSPPRRTCPTTPKPLPLTNPHAPQTPHLTPGAAQQHLFSKITEAITTFPPTHDPKRLTWHEKMLMYDPVVLEDLAAWLNTEGLGRVGVDEEVGAGVVRAWCEERSVCCLWRENLRGGVRVRF</sequence>
<evidence type="ECO:0000313" key="12">
    <source>
        <dbReference type="Proteomes" id="UP000192927"/>
    </source>
</evidence>
<keyword evidence="5 9" id="KW-0233">DNA recombination</keyword>
<dbReference type="GO" id="GO:0017108">
    <property type="term" value="F:5'-flap endonuclease activity"/>
    <property type="evidence" value="ECO:0007669"/>
    <property type="project" value="InterPro"/>
</dbReference>
<proteinExistence type="inferred from homology"/>
<dbReference type="GO" id="GO:0006310">
    <property type="term" value="P:DNA recombination"/>
    <property type="evidence" value="ECO:0007669"/>
    <property type="project" value="UniProtKB-UniRule"/>
</dbReference>
<evidence type="ECO:0000256" key="10">
    <source>
        <dbReference type="SAM" id="MobiDB-lite"/>
    </source>
</evidence>
<dbReference type="GO" id="GO:0006281">
    <property type="term" value="P:DNA repair"/>
    <property type="evidence" value="ECO:0007669"/>
    <property type="project" value="UniProtKB-UniRule"/>
</dbReference>
<dbReference type="EMBL" id="FWEW01001850">
    <property type="protein sequence ID" value="SLM37719.1"/>
    <property type="molecule type" value="Genomic_DNA"/>
</dbReference>
<dbReference type="GO" id="GO:0006260">
    <property type="term" value="P:DNA replication"/>
    <property type="evidence" value="ECO:0007669"/>
    <property type="project" value="InterPro"/>
</dbReference>
<dbReference type="InterPro" id="IPR027784">
    <property type="entry name" value="Slx4_ascomycetes"/>
</dbReference>
<comment type="subunit">
    <text evidence="9">Forms a heterodimer with SLX1.</text>
</comment>
<comment type="subcellular location">
    <subcellularLocation>
        <location evidence="1 9">Nucleus</location>
    </subcellularLocation>
</comment>
<accession>A0A1W5D487</accession>
<evidence type="ECO:0000256" key="6">
    <source>
        <dbReference type="ARBA" id="ARBA00023204"/>
    </source>
</evidence>
<dbReference type="Pfam" id="PF09494">
    <property type="entry name" value="Slx4"/>
    <property type="match status" value="1"/>
</dbReference>
<keyword evidence="11" id="KW-0255">Endonuclease</keyword>
<dbReference type="Proteomes" id="UP000192927">
    <property type="component" value="Unassembled WGS sequence"/>
</dbReference>
<feature type="region of interest" description="Disordered" evidence="10">
    <location>
        <begin position="331"/>
        <end position="352"/>
    </location>
</feature>
<feature type="compositionally biased region" description="Pro residues" evidence="10">
    <location>
        <begin position="796"/>
        <end position="813"/>
    </location>
</feature>